<organism evidence="2 3">
    <name type="scientific">Salinibacterium amurskyense</name>
    <dbReference type="NCBI Taxonomy" id="205941"/>
    <lineage>
        <taxon>Bacteria</taxon>
        <taxon>Bacillati</taxon>
        <taxon>Actinomycetota</taxon>
        <taxon>Actinomycetes</taxon>
        <taxon>Micrococcales</taxon>
        <taxon>Microbacteriaceae</taxon>
        <taxon>Salinibacterium</taxon>
    </lineage>
</organism>
<dbReference type="RefSeq" id="WP_100389918.1">
    <property type="nucleotide sequence ID" value="NZ_BMZU01000001.1"/>
</dbReference>
<proteinExistence type="predicted"/>
<accession>A0A2M9D1E5</accession>
<dbReference type="EMBL" id="PGFH01000003">
    <property type="protein sequence ID" value="PJJ78002.1"/>
    <property type="molecule type" value="Genomic_DNA"/>
</dbReference>
<sequence>MTDCGCEKAKAELEEYLDRELNEADFQDVSDHLDNCESCSSEHLVALALKLKVKQACRETAPDNLRSAILSKLADA</sequence>
<dbReference type="Proteomes" id="UP000231742">
    <property type="component" value="Unassembled WGS sequence"/>
</dbReference>
<comment type="caution">
    <text evidence="2">The sequence shown here is derived from an EMBL/GenBank/DDBJ whole genome shotgun (WGS) entry which is preliminary data.</text>
</comment>
<dbReference type="AlphaFoldDB" id="A0A2M9D1E5"/>
<evidence type="ECO:0000259" key="1">
    <source>
        <dbReference type="Pfam" id="PF13490"/>
    </source>
</evidence>
<dbReference type="Pfam" id="PF13490">
    <property type="entry name" value="zf-HC2"/>
    <property type="match status" value="1"/>
</dbReference>
<feature type="domain" description="Putative zinc-finger" evidence="1">
    <location>
        <begin position="6"/>
        <end position="39"/>
    </location>
</feature>
<protein>
    <submittedName>
        <fullName evidence="2">Mycothiol system anti-sigma-R factor</fullName>
    </submittedName>
</protein>
<dbReference type="OrthoDB" id="3267840at2"/>
<gene>
    <name evidence="2" type="ORF">CLV85_2456</name>
</gene>
<keyword evidence="3" id="KW-1185">Reference proteome</keyword>
<evidence type="ECO:0000313" key="3">
    <source>
        <dbReference type="Proteomes" id="UP000231742"/>
    </source>
</evidence>
<reference evidence="2 3" key="1">
    <citation type="submission" date="2017-11" db="EMBL/GenBank/DDBJ databases">
        <title>Genomic Encyclopedia of Archaeal and Bacterial Type Strains, Phase II (KMG-II): From Individual Species to Whole Genera.</title>
        <authorList>
            <person name="Goeker M."/>
        </authorList>
    </citation>
    <scope>NUCLEOTIDE SEQUENCE [LARGE SCALE GENOMIC DNA]</scope>
    <source>
        <strain evidence="2 3">DSM 16400</strain>
    </source>
</reference>
<evidence type="ECO:0000313" key="2">
    <source>
        <dbReference type="EMBL" id="PJJ78002.1"/>
    </source>
</evidence>
<name>A0A2M9D1E5_9MICO</name>
<dbReference type="InterPro" id="IPR027383">
    <property type="entry name" value="Znf_put"/>
</dbReference>